<evidence type="ECO:0000256" key="5">
    <source>
        <dbReference type="SAM" id="Phobius"/>
    </source>
</evidence>
<dbReference type="RefSeq" id="WP_094507409.1">
    <property type="nucleotide sequence ID" value="NZ_JBHEEK010000015.1"/>
</dbReference>
<evidence type="ECO:0000256" key="4">
    <source>
        <dbReference type="ARBA" id="ARBA00023136"/>
    </source>
</evidence>
<accession>A0A256FTP0</accession>
<dbReference type="OrthoDB" id="2004788at2"/>
<evidence type="ECO:0000313" key="8">
    <source>
        <dbReference type="Proteomes" id="UP000215590"/>
    </source>
</evidence>
<protein>
    <submittedName>
        <fullName evidence="7">TM2 domain protein</fullName>
    </submittedName>
</protein>
<evidence type="ECO:0000259" key="6">
    <source>
        <dbReference type="Pfam" id="PF05154"/>
    </source>
</evidence>
<dbReference type="Pfam" id="PF05154">
    <property type="entry name" value="TM2"/>
    <property type="match status" value="1"/>
</dbReference>
<gene>
    <name evidence="7" type="ORF">CEV31_4257</name>
</gene>
<feature type="transmembrane region" description="Helical" evidence="5">
    <location>
        <begin position="22"/>
        <end position="41"/>
    </location>
</feature>
<evidence type="ECO:0000313" key="7">
    <source>
        <dbReference type="EMBL" id="OYR18245.1"/>
    </source>
</evidence>
<keyword evidence="4 5" id="KW-0472">Membrane</keyword>
<feature type="transmembrane region" description="Helical" evidence="5">
    <location>
        <begin position="48"/>
        <end position="66"/>
    </location>
</feature>
<dbReference type="AlphaFoldDB" id="A0A256FTP0"/>
<feature type="domain" description="TM2" evidence="6">
    <location>
        <begin position="18"/>
        <end position="60"/>
    </location>
</feature>
<dbReference type="InterPro" id="IPR007829">
    <property type="entry name" value="TM2"/>
</dbReference>
<keyword evidence="8" id="KW-1185">Reference proteome</keyword>
<feature type="transmembrane region" description="Helical" evidence="5">
    <location>
        <begin position="72"/>
        <end position="92"/>
    </location>
</feature>
<dbReference type="GO" id="GO:0016020">
    <property type="term" value="C:membrane"/>
    <property type="evidence" value="ECO:0007669"/>
    <property type="project" value="UniProtKB-SubCell"/>
</dbReference>
<keyword evidence="2 5" id="KW-0812">Transmembrane</keyword>
<organism evidence="7 8">
    <name type="scientific">Brucella thiophenivorans</name>
    <dbReference type="NCBI Taxonomy" id="571255"/>
    <lineage>
        <taxon>Bacteria</taxon>
        <taxon>Pseudomonadati</taxon>
        <taxon>Pseudomonadota</taxon>
        <taxon>Alphaproteobacteria</taxon>
        <taxon>Hyphomicrobiales</taxon>
        <taxon>Brucellaceae</taxon>
        <taxon>Brucella/Ochrobactrum group</taxon>
        <taxon>Brucella</taxon>
    </lineage>
</organism>
<name>A0A256FTP0_9HYPH</name>
<dbReference type="EMBL" id="NNRJ01000027">
    <property type="protein sequence ID" value="OYR18245.1"/>
    <property type="molecule type" value="Genomic_DNA"/>
</dbReference>
<evidence type="ECO:0000256" key="3">
    <source>
        <dbReference type="ARBA" id="ARBA00022989"/>
    </source>
</evidence>
<evidence type="ECO:0000256" key="1">
    <source>
        <dbReference type="ARBA" id="ARBA00004141"/>
    </source>
</evidence>
<keyword evidence="3 5" id="KW-1133">Transmembrane helix</keyword>
<dbReference type="Proteomes" id="UP000215590">
    <property type="component" value="Unassembled WGS sequence"/>
</dbReference>
<comment type="caution">
    <text evidence="7">The sequence shown here is derived from an EMBL/GenBank/DDBJ whole genome shotgun (WGS) entry which is preliminary data.</text>
</comment>
<evidence type="ECO:0000256" key="2">
    <source>
        <dbReference type="ARBA" id="ARBA00022692"/>
    </source>
</evidence>
<comment type="subcellular location">
    <subcellularLocation>
        <location evidence="1">Membrane</location>
        <topology evidence="1">Multi-pass membrane protein</topology>
    </subcellularLocation>
</comment>
<reference evidence="7 8" key="1">
    <citation type="submission" date="2017-07" db="EMBL/GenBank/DDBJ databases">
        <title>Phylogenetic study on the rhizospheric bacterium Ochrobactrum sp. A44.</title>
        <authorList>
            <person name="Krzyzanowska D.M."/>
            <person name="Ossowicki A."/>
            <person name="Rajewska M."/>
            <person name="Maciag T."/>
            <person name="Kaczynski Z."/>
            <person name="Czerwicka M."/>
            <person name="Jafra S."/>
        </authorList>
    </citation>
    <scope>NUCLEOTIDE SEQUENCE [LARGE SCALE GENOMIC DNA]</scope>
    <source>
        <strain evidence="7 8">DSM 7216</strain>
    </source>
</reference>
<proteinExistence type="predicted"/>
<sequence length="111" mass="12565">MLTDKQNLMIERRIDDSQKKTWLAYVLLILLGGLGSHRFYVNGPSTGAFGMLFLAALTIALVIIEADNASDMTLIALCIWQVIDLFVIPGMIRQRSAKMRKDLEFDAIMRF</sequence>